<proteinExistence type="predicted"/>
<reference evidence="2 3" key="1">
    <citation type="submission" date="2018-08" db="EMBL/GenBank/DDBJ databases">
        <title>Recombination of ecologically and evolutionarily significant loci maintains genetic cohesion in the Pseudomonas syringae species complex.</title>
        <authorList>
            <person name="Dillon M."/>
            <person name="Thakur S."/>
            <person name="Almeida R.N.D."/>
            <person name="Weir B.S."/>
            <person name="Guttman D.S."/>
        </authorList>
    </citation>
    <scope>NUCLEOTIDE SEQUENCE [LARGE SCALE GENOMIC DNA]</scope>
    <source>
        <strain evidence="2 3">ICMP 4086</strain>
    </source>
</reference>
<sequence length="32" mass="3416">MGCVPSTSRSTGYYSGHESHEEPMGGKQTGEQ</sequence>
<evidence type="ECO:0000313" key="3">
    <source>
        <dbReference type="Proteomes" id="UP000278587"/>
    </source>
</evidence>
<evidence type="ECO:0000313" key="2">
    <source>
        <dbReference type="EMBL" id="RMM13548.1"/>
    </source>
</evidence>
<dbReference type="EMBL" id="RBOC01000035">
    <property type="protein sequence ID" value="RMM13548.1"/>
    <property type="molecule type" value="Genomic_DNA"/>
</dbReference>
<dbReference type="AlphaFoldDB" id="A0A0P9KD62"/>
<feature type="compositionally biased region" description="Polar residues" evidence="1">
    <location>
        <begin position="1"/>
        <end position="13"/>
    </location>
</feature>
<name>A0A0P9KD62_9PSED</name>
<protein>
    <submittedName>
        <fullName evidence="2">Uncharacterized protein</fullName>
    </submittedName>
</protein>
<accession>A0A0P9KD62</accession>
<gene>
    <name evidence="2" type="ORF">ALQ84_04844</name>
</gene>
<organism evidence="2 3">
    <name type="scientific">Pseudomonas caricapapayae</name>
    <dbReference type="NCBI Taxonomy" id="46678"/>
    <lineage>
        <taxon>Bacteria</taxon>
        <taxon>Pseudomonadati</taxon>
        <taxon>Pseudomonadota</taxon>
        <taxon>Gammaproteobacteria</taxon>
        <taxon>Pseudomonadales</taxon>
        <taxon>Pseudomonadaceae</taxon>
        <taxon>Pseudomonas</taxon>
    </lineage>
</organism>
<feature type="region of interest" description="Disordered" evidence="1">
    <location>
        <begin position="1"/>
        <end position="32"/>
    </location>
</feature>
<dbReference type="Proteomes" id="UP000278587">
    <property type="component" value="Unassembled WGS sequence"/>
</dbReference>
<comment type="caution">
    <text evidence="2">The sequence shown here is derived from an EMBL/GenBank/DDBJ whole genome shotgun (WGS) entry which is preliminary data.</text>
</comment>
<evidence type="ECO:0000256" key="1">
    <source>
        <dbReference type="SAM" id="MobiDB-lite"/>
    </source>
</evidence>